<feature type="transmembrane region" description="Helical" evidence="1">
    <location>
        <begin position="44"/>
        <end position="63"/>
    </location>
</feature>
<accession>A2SIN3</accession>
<evidence type="ECO:0000313" key="2">
    <source>
        <dbReference type="EMBL" id="ABM95422.1"/>
    </source>
</evidence>
<keyword evidence="3" id="KW-1185">Reference proteome</keyword>
<dbReference type="EMBL" id="CP000555">
    <property type="protein sequence ID" value="ABM95422.1"/>
    <property type="molecule type" value="Genomic_DNA"/>
</dbReference>
<dbReference type="KEGG" id="mpt:Mpe_A2467"/>
<evidence type="ECO:0000313" key="3">
    <source>
        <dbReference type="Proteomes" id="UP000000366"/>
    </source>
</evidence>
<organism evidence="2 3">
    <name type="scientific">Methylibium petroleiphilum (strain ATCC BAA-1232 / LMG 22953 / PM1)</name>
    <dbReference type="NCBI Taxonomy" id="420662"/>
    <lineage>
        <taxon>Bacteria</taxon>
        <taxon>Pseudomonadati</taxon>
        <taxon>Pseudomonadota</taxon>
        <taxon>Betaproteobacteria</taxon>
        <taxon>Burkholderiales</taxon>
        <taxon>Sphaerotilaceae</taxon>
        <taxon>Methylibium</taxon>
    </lineage>
</organism>
<gene>
    <name evidence="2" type="ordered locus">Mpe_A2467</name>
</gene>
<keyword evidence="1" id="KW-0812">Transmembrane</keyword>
<protein>
    <submittedName>
        <fullName evidence="2">Uncharacterized protein</fullName>
    </submittedName>
</protein>
<sequence length="109" mass="12555">MGTQNCNGYFEVPRGREDYVDPAGFRAMADEVDRLERAMAPWPIWIRSLAQIAFLLAAFAHRVRRCIRRRRLPAAGRLAPEPRQERCRERGPARPQSCIEIFASPYAAR</sequence>
<keyword evidence="1" id="KW-0472">Membrane</keyword>
<evidence type="ECO:0000256" key="1">
    <source>
        <dbReference type="SAM" id="Phobius"/>
    </source>
</evidence>
<proteinExistence type="predicted"/>
<dbReference type="AlphaFoldDB" id="A2SIN3"/>
<dbReference type="HOGENOM" id="CLU_2180779_0_0_4"/>
<dbReference type="Proteomes" id="UP000000366">
    <property type="component" value="Chromosome"/>
</dbReference>
<name>A2SIN3_METPP</name>
<keyword evidence="1" id="KW-1133">Transmembrane helix</keyword>
<reference evidence="2 3" key="1">
    <citation type="journal article" date="2007" name="J. Bacteriol.">
        <title>Whole-genome analysis of the methyl tert-butyl ether-degrading beta-proteobacterium Methylibium petroleiphilum PM1.</title>
        <authorList>
            <person name="Kane S.R."/>
            <person name="Chakicherla A.Y."/>
            <person name="Chain P.S.G."/>
            <person name="Schmidt R."/>
            <person name="Shin M.W."/>
            <person name="Legler T.C."/>
            <person name="Scow K.M."/>
            <person name="Larimer F.W."/>
            <person name="Lucas S.M."/>
            <person name="Richardson P.M."/>
            <person name="Hristova K.R."/>
        </authorList>
    </citation>
    <scope>NUCLEOTIDE SEQUENCE [LARGE SCALE GENOMIC DNA]</scope>
    <source>
        <strain evidence="3">ATCC BAA-1232 / LMG 22953 / PM1</strain>
    </source>
</reference>